<feature type="binding site" evidence="5">
    <location>
        <position position="128"/>
    </location>
    <ligand>
        <name>FAD</name>
        <dbReference type="ChEBI" id="CHEBI:57692"/>
    </ligand>
</feature>
<evidence type="ECO:0000256" key="1">
    <source>
        <dbReference type="ARBA" id="ARBA00022630"/>
    </source>
</evidence>
<evidence type="ECO:0000256" key="5">
    <source>
        <dbReference type="HAMAP-Rule" id="MF_01685"/>
    </source>
</evidence>
<dbReference type="PANTHER" id="PTHR48105">
    <property type="entry name" value="THIOREDOXIN REDUCTASE 1-RELATED-RELATED"/>
    <property type="match status" value="1"/>
</dbReference>
<dbReference type="SUPFAM" id="SSF51905">
    <property type="entry name" value="FAD/NAD(P)-binding domain"/>
    <property type="match status" value="1"/>
</dbReference>
<dbReference type="InterPro" id="IPR022890">
    <property type="entry name" value="Fd--NADP_Rdtase_type_2"/>
</dbReference>
<dbReference type="InterPro" id="IPR050097">
    <property type="entry name" value="Ferredoxin-NADP_redctase_2"/>
</dbReference>
<evidence type="ECO:0000313" key="8">
    <source>
        <dbReference type="Proteomes" id="UP000824366"/>
    </source>
</evidence>
<dbReference type="Gene3D" id="3.50.50.60">
    <property type="entry name" value="FAD/NAD(P)-binding domain"/>
    <property type="match status" value="2"/>
</dbReference>
<feature type="binding site" evidence="5">
    <location>
        <position position="41"/>
    </location>
    <ligand>
        <name>FAD</name>
        <dbReference type="ChEBI" id="CHEBI:57692"/>
    </ligand>
</feature>
<evidence type="ECO:0000256" key="4">
    <source>
        <dbReference type="ARBA" id="ARBA00023002"/>
    </source>
</evidence>
<comment type="cofactor">
    <cofactor evidence="5">
        <name>FAD</name>
        <dbReference type="ChEBI" id="CHEBI:57692"/>
    </cofactor>
    <text evidence="5">Binds 1 FAD per subunit.</text>
</comment>
<keyword evidence="2 5" id="KW-0274">FAD</keyword>
<protein>
    <recommendedName>
        <fullName evidence="5">Ferredoxin--NADP reductase</fullName>
        <shortName evidence="5">FNR</shortName>
        <shortName evidence="5">Fd-NADP(+) reductase</shortName>
        <ecNumber evidence="5">1.18.1.2</ecNumber>
    </recommendedName>
</protein>
<dbReference type="Proteomes" id="UP000824366">
    <property type="component" value="Chromosome"/>
</dbReference>
<comment type="catalytic activity">
    <reaction evidence="5">
        <text>2 reduced [2Fe-2S]-[ferredoxin] + NADP(+) + H(+) = 2 oxidized [2Fe-2S]-[ferredoxin] + NADPH</text>
        <dbReference type="Rhea" id="RHEA:20125"/>
        <dbReference type="Rhea" id="RHEA-COMP:10000"/>
        <dbReference type="Rhea" id="RHEA-COMP:10001"/>
        <dbReference type="ChEBI" id="CHEBI:15378"/>
        <dbReference type="ChEBI" id="CHEBI:33737"/>
        <dbReference type="ChEBI" id="CHEBI:33738"/>
        <dbReference type="ChEBI" id="CHEBI:57783"/>
        <dbReference type="ChEBI" id="CHEBI:58349"/>
        <dbReference type="EC" id="1.18.1.2"/>
    </reaction>
</comment>
<feature type="binding site" evidence="5">
    <location>
        <position position="297"/>
    </location>
    <ligand>
        <name>FAD</name>
        <dbReference type="ChEBI" id="CHEBI:57692"/>
    </ligand>
</feature>
<feature type="binding site" evidence="5">
    <location>
        <position position="94"/>
    </location>
    <ligand>
        <name>FAD</name>
        <dbReference type="ChEBI" id="CHEBI:57692"/>
    </ligand>
</feature>
<dbReference type="PRINTS" id="PR00368">
    <property type="entry name" value="FADPNR"/>
</dbReference>
<keyword evidence="8" id="KW-1185">Reference proteome</keyword>
<dbReference type="HAMAP" id="MF_01685">
    <property type="entry name" value="FENR2"/>
    <property type="match status" value="1"/>
</dbReference>
<dbReference type="PRINTS" id="PR00469">
    <property type="entry name" value="PNDRDTASEII"/>
</dbReference>
<feature type="binding site" evidence="5">
    <location>
        <position position="54"/>
    </location>
    <ligand>
        <name>FAD</name>
        <dbReference type="ChEBI" id="CHEBI:57692"/>
    </ligand>
</feature>
<comment type="similarity">
    <text evidence="5">Belongs to the ferredoxin--NADP reductase type 2 family.</text>
</comment>
<name>A0ABN6D927_9BURK</name>
<reference evidence="7 8" key="1">
    <citation type="journal article" date="2021" name="Microbiol. Spectr.">
        <title>A Single Bacterium Capable of Oxidation and Reduction of Iron at Circumneutral pH.</title>
        <authorList>
            <person name="Kato S."/>
            <person name="Ohkuma M."/>
        </authorList>
    </citation>
    <scope>NUCLEOTIDE SEQUENCE [LARGE SCALE GENOMIC DNA]</scope>
    <source>
        <strain evidence="7 8">MIZ03</strain>
    </source>
</reference>
<dbReference type="EC" id="1.18.1.2" evidence="5"/>
<evidence type="ECO:0000259" key="6">
    <source>
        <dbReference type="Pfam" id="PF07992"/>
    </source>
</evidence>
<dbReference type="Pfam" id="PF07992">
    <property type="entry name" value="Pyr_redox_2"/>
    <property type="match status" value="1"/>
</dbReference>
<feature type="domain" description="FAD/NAD(P)-binding" evidence="6">
    <location>
        <begin position="13"/>
        <end position="302"/>
    </location>
</feature>
<evidence type="ECO:0000256" key="2">
    <source>
        <dbReference type="ARBA" id="ARBA00022827"/>
    </source>
</evidence>
<dbReference type="RefSeq" id="WP_223904456.1">
    <property type="nucleotide sequence ID" value="NZ_AP024238.1"/>
</dbReference>
<gene>
    <name evidence="7" type="ORF">MIZ03_3418</name>
</gene>
<proteinExistence type="inferred from homology"/>
<accession>A0ABN6D927</accession>
<evidence type="ECO:0000313" key="7">
    <source>
        <dbReference type="EMBL" id="BCO28512.1"/>
    </source>
</evidence>
<comment type="subunit">
    <text evidence="5">Homodimer.</text>
</comment>
<comment type="caution">
    <text evidence="5">Lacks conserved residue(s) required for the propagation of feature annotation.</text>
</comment>
<sequence>MNTQLNTTCIQTDALVIGAGPVGLFQVFQLGLQGIHAHVIDVLSEPGGQCIELYPDKPIFDIPGIPRCTGRELIQLLLQQVAPFKPAFHFNQQVYEVCAQEDGRWLVTTPQQQFLTRTVFIAAGVGAFVAKELKIEGLAAFLGKQFFYRTAPTSVTAGKAVLIAGGDDAAVANAIAIAEDGPNQAQSVTLIHRRDVLQASTTALAQLAELREAGKVNFLAGQLVGIDVEGGHLKSATLQTPDDQSVQLPLDTLLVCMGVGPKLGPVAQWNLAMERKQLTVDTATFATSASGIYAVGDINTYRGKKKLIVCGFHEATLSAFAAASYLNPQASGVLQYTTSSALLQQRLGVLTSPEKSV</sequence>
<keyword evidence="3 5" id="KW-0521">NADP</keyword>
<feature type="binding site" evidence="5">
    <location>
        <position position="338"/>
    </location>
    <ligand>
        <name>FAD</name>
        <dbReference type="ChEBI" id="CHEBI:57692"/>
    </ligand>
</feature>
<dbReference type="EMBL" id="AP024238">
    <property type="protein sequence ID" value="BCO28512.1"/>
    <property type="molecule type" value="Genomic_DNA"/>
</dbReference>
<keyword evidence="4 5" id="KW-0560">Oxidoreductase</keyword>
<organism evidence="7 8">
    <name type="scientific">Rhodoferax lithotrophicus</name>
    <dbReference type="NCBI Taxonomy" id="2798804"/>
    <lineage>
        <taxon>Bacteria</taxon>
        <taxon>Pseudomonadati</taxon>
        <taxon>Pseudomonadota</taxon>
        <taxon>Betaproteobacteria</taxon>
        <taxon>Burkholderiales</taxon>
        <taxon>Comamonadaceae</taxon>
        <taxon>Rhodoferax</taxon>
    </lineage>
</organism>
<keyword evidence="1 5" id="KW-0285">Flavoprotein</keyword>
<feature type="binding site" evidence="5">
    <location>
        <position position="49"/>
    </location>
    <ligand>
        <name>FAD</name>
        <dbReference type="ChEBI" id="CHEBI:57692"/>
    </ligand>
</feature>
<dbReference type="InterPro" id="IPR023753">
    <property type="entry name" value="FAD/NAD-binding_dom"/>
</dbReference>
<evidence type="ECO:0000256" key="3">
    <source>
        <dbReference type="ARBA" id="ARBA00022857"/>
    </source>
</evidence>
<dbReference type="InterPro" id="IPR036188">
    <property type="entry name" value="FAD/NAD-bd_sf"/>
</dbReference>